<dbReference type="Proteomes" id="UP000217348">
    <property type="component" value="Chromosome"/>
</dbReference>
<dbReference type="InterPro" id="IPR025384">
    <property type="entry name" value="DUF4298"/>
</dbReference>
<dbReference type="RefSeq" id="WP_095896287.1">
    <property type="nucleotide sequence ID" value="NZ_BOPJ01000012.1"/>
</dbReference>
<dbReference type="Pfam" id="PF14131">
    <property type="entry name" value="DUF4298"/>
    <property type="match status" value="1"/>
</dbReference>
<dbReference type="OrthoDB" id="80787at2"/>
<dbReference type="AlphaFoldDB" id="A0A250FZ38"/>
<accession>A0A250FZ38</accession>
<dbReference type="KEGG" id="csto:CGC58_08235"/>
<reference evidence="2" key="1">
    <citation type="submission" date="2017-06" db="EMBL/GenBank/DDBJ databases">
        <title>Capnocytophaga spp. assemblies.</title>
        <authorList>
            <person name="Gulvik C.A."/>
        </authorList>
    </citation>
    <scope>NUCLEOTIDE SEQUENCE [LARGE SCALE GENOMIC DNA]</scope>
    <source>
        <strain evidence="2">H2177</strain>
    </source>
</reference>
<protein>
    <recommendedName>
        <fullName evidence="3">DUF4298 domain-containing protein</fullName>
    </recommendedName>
</protein>
<gene>
    <name evidence="1" type="ORF">CGC58_08235</name>
</gene>
<evidence type="ECO:0000313" key="2">
    <source>
        <dbReference type="Proteomes" id="UP000217348"/>
    </source>
</evidence>
<proteinExistence type="predicted"/>
<sequence>MTEERLKNIQEMEEILNKTEVFTSEAKQFLEKWENLLPEIKKLSDYYYEGGWKDDYDASNRGEIPEGIPHGVLSEDAIYNATGEHYLIAVEFLKTVTKVIANE</sequence>
<evidence type="ECO:0000313" key="1">
    <source>
        <dbReference type="EMBL" id="ATA89715.1"/>
    </source>
</evidence>
<dbReference type="EMBL" id="CP022387">
    <property type="protein sequence ID" value="ATA89715.1"/>
    <property type="molecule type" value="Genomic_DNA"/>
</dbReference>
<organism evidence="1 2">
    <name type="scientific">Capnocytophaga stomatis</name>
    <dbReference type="NCBI Taxonomy" id="1848904"/>
    <lineage>
        <taxon>Bacteria</taxon>
        <taxon>Pseudomonadati</taxon>
        <taxon>Bacteroidota</taxon>
        <taxon>Flavobacteriia</taxon>
        <taxon>Flavobacteriales</taxon>
        <taxon>Flavobacteriaceae</taxon>
        <taxon>Capnocytophaga</taxon>
    </lineage>
</organism>
<evidence type="ECO:0008006" key="3">
    <source>
        <dbReference type="Google" id="ProtNLM"/>
    </source>
</evidence>
<name>A0A250FZ38_9FLAO</name>